<dbReference type="EMBL" id="JACSZT010000009">
    <property type="protein sequence ID" value="MBC6499378.1"/>
    <property type="molecule type" value="Genomic_DNA"/>
</dbReference>
<dbReference type="Proteomes" id="UP000650485">
    <property type="component" value="Unassembled WGS sequence"/>
</dbReference>
<gene>
    <name evidence="2" type="ORF">H7R52_12755</name>
</gene>
<dbReference type="AlphaFoldDB" id="A0A923NII3"/>
<organism evidence="2 3">
    <name type="scientific">Weissella confusa</name>
    <name type="common">Lactobacillus confusus</name>
    <dbReference type="NCBI Taxonomy" id="1583"/>
    <lineage>
        <taxon>Bacteria</taxon>
        <taxon>Bacillati</taxon>
        <taxon>Bacillota</taxon>
        <taxon>Bacilli</taxon>
        <taxon>Lactobacillales</taxon>
        <taxon>Lactobacillaceae</taxon>
        <taxon>Weissella</taxon>
    </lineage>
</organism>
<comment type="caution">
    <text evidence="2">The sequence shown here is derived from an EMBL/GenBank/DDBJ whole genome shotgun (WGS) entry which is preliminary data.</text>
</comment>
<keyword evidence="1" id="KW-0472">Membrane</keyword>
<evidence type="ECO:0008006" key="4">
    <source>
        <dbReference type="Google" id="ProtNLM"/>
    </source>
</evidence>
<evidence type="ECO:0000256" key="1">
    <source>
        <dbReference type="SAM" id="Phobius"/>
    </source>
</evidence>
<keyword evidence="1" id="KW-1133">Transmembrane helix</keyword>
<protein>
    <recommendedName>
        <fullName evidence="4">Phosphate acyltransferase</fullName>
    </recommendedName>
</protein>
<accession>A0A923NII3</accession>
<sequence>MMFKIAIDAMGGDNAPEAIVAGVDIWNFVVLVIFWVTANLVCLNSALAIR</sequence>
<keyword evidence="1" id="KW-0812">Transmembrane</keyword>
<evidence type="ECO:0000313" key="3">
    <source>
        <dbReference type="Proteomes" id="UP000650485"/>
    </source>
</evidence>
<reference evidence="2" key="1">
    <citation type="submission" date="2020-08" db="EMBL/GenBank/DDBJ databases">
        <title>Complete genome sequence of Weissella confusa strain FS54 provides insights into metabolic potential.</title>
        <authorList>
            <person name="Fhoula I."/>
            <person name="Najjari A."/>
            <person name="Lekired A."/>
            <person name="Bessrour-Aouam N."/>
            <person name="Jaballah S."/>
            <person name="Klibi N."/>
            <person name="Ouzari H.-I."/>
        </authorList>
    </citation>
    <scope>NUCLEOTIDE SEQUENCE</scope>
    <source>
        <strain evidence="2">FS54</strain>
    </source>
</reference>
<name>A0A923NII3_WEICO</name>
<feature type="transmembrane region" description="Helical" evidence="1">
    <location>
        <begin position="25"/>
        <end position="49"/>
    </location>
</feature>
<proteinExistence type="predicted"/>
<evidence type="ECO:0000313" key="2">
    <source>
        <dbReference type="EMBL" id="MBC6499378.1"/>
    </source>
</evidence>